<evidence type="ECO:0000313" key="2">
    <source>
        <dbReference type="EMBL" id="MDY0884394.1"/>
    </source>
</evidence>
<dbReference type="SUPFAM" id="SSF53850">
    <property type="entry name" value="Periplasmic binding protein-like II"/>
    <property type="match status" value="1"/>
</dbReference>
<evidence type="ECO:0000313" key="3">
    <source>
        <dbReference type="Proteomes" id="UP001279642"/>
    </source>
</evidence>
<name>A0ABU5EEW2_9PROT</name>
<keyword evidence="3" id="KW-1185">Reference proteome</keyword>
<organism evidence="2 3">
    <name type="scientific">Dongia soli</name>
    <dbReference type="NCBI Taxonomy" id="600628"/>
    <lineage>
        <taxon>Bacteria</taxon>
        <taxon>Pseudomonadati</taxon>
        <taxon>Pseudomonadota</taxon>
        <taxon>Alphaproteobacteria</taxon>
        <taxon>Rhodospirillales</taxon>
        <taxon>Dongiaceae</taxon>
        <taxon>Dongia</taxon>
    </lineage>
</organism>
<comment type="caution">
    <text evidence="2">The sequence shown here is derived from an EMBL/GenBank/DDBJ whole genome shotgun (WGS) entry which is preliminary data.</text>
</comment>
<dbReference type="EMBL" id="JAXCLW010000004">
    <property type="protein sequence ID" value="MDY0884394.1"/>
    <property type="molecule type" value="Genomic_DNA"/>
</dbReference>
<dbReference type="Gene3D" id="3.40.190.120">
    <property type="entry name" value="Osmoprotection protein (prox), domain 2"/>
    <property type="match status" value="1"/>
</dbReference>
<gene>
    <name evidence="2" type="ORF">SMD27_16240</name>
</gene>
<dbReference type="PROSITE" id="PS51318">
    <property type="entry name" value="TAT"/>
    <property type="match status" value="1"/>
</dbReference>
<proteinExistence type="predicted"/>
<protein>
    <submittedName>
        <fullName evidence="2">Glycine betaine ABC transporter substrate-binding protein</fullName>
    </submittedName>
</protein>
<dbReference type="Pfam" id="PF04069">
    <property type="entry name" value="OpuAC"/>
    <property type="match status" value="1"/>
</dbReference>
<feature type="domain" description="ABC-type glycine betaine transport system substrate-binding" evidence="1">
    <location>
        <begin position="34"/>
        <end position="298"/>
    </location>
</feature>
<dbReference type="InterPro" id="IPR007210">
    <property type="entry name" value="ABC_Gly_betaine_transp_sub-bd"/>
</dbReference>
<sequence>MLKDLDISRRGLLGRLGAAAAMVSLPIKARAADAVKVGWTTDTEQSILGNITALVLEKKLGIPVERVANLGGTGIAHQSIITGAIDIYPDYTGDALANVLKLSPITDPEKAWQAVKDGYAKDYKITWLKPTPFNNTYALALKEATAAKLNMTTISSLEPKAPDWKLGCSVEFAGRPVDGYPGMAKHYGFKFGTVKPMDVGLMYTAVDSGDVDVIVAFATDARIGKVGLRVMQDDKLFFPSYNAAITVRDDIVKAHPDIAAAVEAVTNTLTTPVQIKLNGRADIDGVPPETVAEDYLKELKII</sequence>
<dbReference type="RefSeq" id="WP_320509458.1">
    <property type="nucleotide sequence ID" value="NZ_JAXCLW010000004.1"/>
</dbReference>
<dbReference type="Gene3D" id="3.40.190.10">
    <property type="entry name" value="Periplasmic binding protein-like II"/>
    <property type="match status" value="1"/>
</dbReference>
<evidence type="ECO:0000259" key="1">
    <source>
        <dbReference type="Pfam" id="PF04069"/>
    </source>
</evidence>
<accession>A0ABU5EEW2</accession>
<dbReference type="InterPro" id="IPR006311">
    <property type="entry name" value="TAT_signal"/>
</dbReference>
<reference evidence="2 3" key="1">
    <citation type="journal article" date="2016" name="Antonie Van Leeuwenhoek">
        <title>Dongia soli sp. nov., isolated from soil from Dokdo, Korea.</title>
        <authorList>
            <person name="Kim D.U."/>
            <person name="Lee H."/>
            <person name="Kim H."/>
            <person name="Kim S.G."/>
            <person name="Ka J.O."/>
        </authorList>
    </citation>
    <scope>NUCLEOTIDE SEQUENCE [LARGE SCALE GENOMIC DNA]</scope>
    <source>
        <strain evidence="2 3">D78</strain>
    </source>
</reference>
<dbReference type="Proteomes" id="UP001279642">
    <property type="component" value="Unassembled WGS sequence"/>
</dbReference>
<dbReference type="CDD" id="cd13528">
    <property type="entry name" value="PBP2_osmoprotectants"/>
    <property type="match status" value="1"/>
</dbReference>